<evidence type="ECO:0000313" key="2">
    <source>
        <dbReference type="EMBL" id="GFT02141.1"/>
    </source>
</evidence>
<name>A0A8X6N998_NEPPI</name>
<feature type="region of interest" description="Disordered" evidence="1">
    <location>
        <begin position="1"/>
        <end position="62"/>
    </location>
</feature>
<feature type="compositionally biased region" description="Basic and acidic residues" evidence="1">
    <location>
        <begin position="28"/>
        <end position="41"/>
    </location>
</feature>
<organism evidence="2 3">
    <name type="scientific">Nephila pilipes</name>
    <name type="common">Giant wood spider</name>
    <name type="synonym">Nephila maculata</name>
    <dbReference type="NCBI Taxonomy" id="299642"/>
    <lineage>
        <taxon>Eukaryota</taxon>
        <taxon>Metazoa</taxon>
        <taxon>Ecdysozoa</taxon>
        <taxon>Arthropoda</taxon>
        <taxon>Chelicerata</taxon>
        <taxon>Arachnida</taxon>
        <taxon>Araneae</taxon>
        <taxon>Araneomorphae</taxon>
        <taxon>Entelegynae</taxon>
        <taxon>Araneoidea</taxon>
        <taxon>Nephilidae</taxon>
        <taxon>Nephila</taxon>
    </lineage>
</organism>
<evidence type="ECO:0000256" key="1">
    <source>
        <dbReference type="SAM" id="MobiDB-lite"/>
    </source>
</evidence>
<dbReference type="EMBL" id="BMAW01007070">
    <property type="protein sequence ID" value="GFT02141.1"/>
    <property type="molecule type" value="Genomic_DNA"/>
</dbReference>
<keyword evidence="3" id="KW-1185">Reference proteome</keyword>
<feature type="non-terminal residue" evidence="2">
    <location>
        <position position="1"/>
    </location>
</feature>
<feature type="compositionally biased region" description="Low complexity" evidence="1">
    <location>
        <begin position="42"/>
        <end position="51"/>
    </location>
</feature>
<accession>A0A8X6N998</accession>
<proteinExistence type="predicted"/>
<comment type="caution">
    <text evidence="2">The sequence shown here is derived from an EMBL/GenBank/DDBJ whole genome shotgun (WGS) entry which is preliminary data.</text>
</comment>
<gene>
    <name evidence="2" type="ORF">NPIL_289161</name>
</gene>
<dbReference type="Proteomes" id="UP000887013">
    <property type="component" value="Unassembled WGS sequence"/>
</dbReference>
<feature type="non-terminal residue" evidence="2">
    <location>
        <position position="75"/>
    </location>
</feature>
<evidence type="ECO:0000313" key="3">
    <source>
        <dbReference type="Proteomes" id="UP000887013"/>
    </source>
</evidence>
<protein>
    <submittedName>
        <fullName evidence="2">Uncharacterized protein</fullName>
    </submittedName>
</protein>
<reference evidence="2" key="1">
    <citation type="submission" date="2020-08" db="EMBL/GenBank/DDBJ databases">
        <title>Multicomponent nature underlies the extraordinary mechanical properties of spider dragline silk.</title>
        <authorList>
            <person name="Kono N."/>
            <person name="Nakamura H."/>
            <person name="Mori M."/>
            <person name="Yoshida Y."/>
            <person name="Ohtoshi R."/>
            <person name="Malay A.D."/>
            <person name="Moran D.A.P."/>
            <person name="Tomita M."/>
            <person name="Numata K."/>
            <person name="Arakawa K."/>
        </authorList>
    </citation>
    <scope>NUCLEOTIDE SEQUENCE</scope>
</reference>
<sequence length="75" mass="8207">LRIKDSAEAGSASAEEGFASAEEGFGSENDKVDEKDNKDNINPKPSSSSSSCTKPKHFDSSPTRMLEQRLFVFCY</sequence>
<dbReference type="AlphaFoldDB" id="A0A8X6N998"/>
<feature type="compositionally biased region" description="Low complexity" evidence="1">
    <location>
        <begin position="8"/>
        <end position="27"/>
    </location>
</feature>